<dbReference type="InterPro" id="IPR036645">
    <property type="entry name" value="Elafin-like_sf"/>
</dbReference>
<dbReference type="GO" id="GO:0045087">
    <property type="term" value="P:innate immune response"/>
    <property type="evidence" value="ECO:0007669"/>
    <property type="project" value="TreeGrafter"/>
</dbReference>
<feature type="chain" id="PRO_5018141905" evidence="1">
    <location>
        <begin position="27"/>
        <end position="124"/>
    </location>
</feature>
<keyword evidence="4" id="KW-1185">Reference proteome</keyword>
<dbReference type="CTD" id="10406"/>
<keyword evidence="1" id="KW-0732">Signal</keyword>
<dbReference type="RefSeq" id="XP_008316926.1">
    <property type="nucleotide sequence ID" value="XM_008318704.3"/>
</dbReference>
<evidence type="ECO:0000313" key="3">
    <source>
        <dbReference type="Ensembl" id="ENSCSEP00000008652.1"/>
    </source>
</evidence>
<dbReference type="OMA" id="NLKCCKG"/>
<sequence length="124" mass="13601">MERHWSVVCVLVVALCAYLHFDTASADEADGCSTAKPGRCPRRKWGAGLCAEFCQTDSDCPNEQKCCSNGCGHQCMEPNAVKHGRCPKPQRTHMCAEFCVHDGQCPEKQKCCRTTCGKACTDPK</sequence>
<reference evidence="3" key="2">
    <citation type="submission" date="2025-08" db="UniProtKB">
        <authorList>
            <consortium name="Ensembl"/>
        </authorList>
    </citation>
    <scope>IDENTIFICATION</scope>
</reference>
<dbReference type="GO" id="GO:0004867">
    <property type="term" value="F:serine-type endopeptidase inhibitor activity"/>
    <property type="evidence" value="ECO:0007669"/>
    <property type="project" value="TreeGrafter"/>
</dbReference>
<dbReference type="PROSITE" id="PS51390">
    <property type="entry name" value="WAP"/>
    <property type="match status" value="2"/>
</dbReference>
<dbReference type="GO" id="GO:0019731">
    <property type="term" value="P:antibacterial humoral response"/>
    <property type="evidence" value="ECO:0007669"/>
    <property type="project" value="TreeGrafter"/>
</dbReference>
<reference evidence="3 4" key="1">
    <citation type="journal article" date="2014" name="Nat. Genet.">
        <title>Whole-genome sequence of a flatfish provides insights into ZW sex chromosome evolution and adaptation to a benthic lifestyle.</title>
        <authorList>
            <person name="Chen S."/>
            <person name="Zhang G."/>
            <person name="Shao C."/>
            <person name="Huang Q."/>
            <person name="Liu G."/>
            <person name="Zhang P."/>
            <person name="Song W."/>
            <person name="An N."/>
            <person name="Chalopin D."/>
            <person name="Volff J.N."/>
            <person name="Hong Y."/>
            <person name="Li Q."/>
            <person name="Sha Z."/>
            <person name="Zhou H."/>
            <person name="Xie M."/>
            <person name="Yu Q."/>
            <person name="Liu Y."/>
            <person name="Xiang H."/>
            <person name="Wang N."/>
            <person name="Wu K."/>
            <person name="Yang C."/>
            <person name="Zhou Q."/>
            <person name="Liao X."/>
            <person name="Yang L."/>
            <person name="Hu Q."/>
            <person name="Zhang J."/>
            <person name="Meng L."/>
            <person name="Jin L."/>
            <person name="Tian Y."/>
            <person name="Lian J."/>
            <person name="Yang J."/>
            <person name="Miao G."/>
            <person name="Liu S."/>
            <person name="Liang Z."/>
            <person name="Yan F."/>
            <person name="Li Y."/>
            <person name="Sun B."/>
            <person name="Zhang H."/>
            <person name="Zhang J."/>
            <person name="Zhu Y."/>
            <person name="Du M."/>
            <person name="Zhao Y."/>
            <person name="Schartl M."/>
            <person name="Tang Q."/>
            <person name="Wang J."/>
        </authorList>
    </citation>
    <scope>NUCLEOTIDE SEQUENCE</scope>
</reference>
<protein>
    <submittedName>
        <fullName evidence="3">WAP four-disulfide core domain 2</fullName>
    </submittedName>
</protein>
<dbReference type="Proteomes" id="UP000265120">
    <property type="component" value="Chromosome 10"/>
</dbReference>
<dbReference type="InterPro" id="IPR050514">
    <property type="entry name" value="WAP_four-disulfide_core"/>
</dbReference>
<dbReference type="GO" id="GO:0005615">
    <property type="term" value="C:extracellular space"/>
    <property type="evidence" value="ECO:0007669"/>
    <property type="project" value="TreeGrafter"/>
</dbReference>
<dbReference type="KEGG" id="csem:103384973"/>
<feature type="domain" description="WAP" evidence="2">
    <location>
        <begin position="80"/>
        <end position="124"/>
    </location>
</feature>
<evidence type="ECO:0000259" key="2">
    <source>
        <dbReference type="PROSITE" id="PS51390"/>
    </source>
</evidence>
<dbReference type="PANTHER" id="PTHR19441">
    <property type="entry name" value="WHEY ACDIC PROTEIN WAP"/>
    <property type="match status" value="1"/>
</dbReference>
<evidence type="ECO:0000256" key="1">
    <source>
        <dbReference type="SAM" id="SignalP"/>
    </source>
</evidence>
<dbReference type="PANTHER" id="PTHR19441:SF95">
    <property type="entry name" value="PERLWAPIN ISOFORM X1"/>
    <property type="match status" value="1"/>
</dbReference>
<evidence type="ECO:0000313" key="4">
    <source>
        <dbReference type="Proteomes" id="UP000265120"/>
    </source>
</evidence>
<proteinExistence type="predicted"/>
<accession>A0A3P8V263</accession>
<organism evidence="3 4">
    <name type="scientific">Cynoglossus semilaevis</name>
    <name type="common">Tongue sole</name>
    <dbReference type="NCBI Taxonomy" id="244447"/>
    <lineage>
        <taxon>Eukaryota</taxon>
        <taxon>Metazoa</taxon>
        <taxon>Chordata</taxon>
        <taxon>Craniata</taxon>
        <taxon>Vertebrata</taxon>
        <taxon>Euteleostomi</taxon>
        <taxon>Actinopterygii</taxon>
        <taxon>Neopterygii</taxon>
        <taxon>Teleostei</taxon>
        <taxon>Neoteleostei</taxon>
        <taxon>Acanthomorphata</taxon>
        <taxon>Carangaria</taxon>
        <taxon>Pleuronectiformes</taxon>
        <taxon>Pleuronectoidei</taxon>
        <taxon>Cynoglossidae</taxon>
        <taxon>Cynoglossinae</taxon>
        <taxon>Cynoglossus</taxon>
    </lineage>
</organism>
<dbReference type="InterPro" id="IPR008197">
    <property type="entry name" value="WAP_dom"/>
</dbReference>
<dbReference type="GeneID" id="103384973"/>
<feature type="domain" description="WAP" evidence="2">
    <location>
        <begin position="33"/>
        <end position="79"/>
    </location>
</feature>
<dbReference type="SMART" id="SM00217">
    <property type="entry name" value="WAP"/>
    <property type="match status" value="2"/>
</dbReference>
<reference evidence="3" key="3">
    <citation type="submission" date="2025-09" db="UniProtKB">
        <authorList>
            <consortium name="Ensembl"/>
        </authorList>
    </citation>
    <scope>IDENTIFICATION</scope>
</reference>
<dbReference type="Gene3D" id="4.10.75.10">
    <property type="entry name" value="Elafin-like"/>
    <property type="match status" value="2"/>
</dbReference>
<dbReference type="PRINTS" id="PR00003">
    <property type="entry name" value="4DISULPHCORE"/>
</dbReference>
<dbReference type="CDD" id="cd00199">
    <property type="entry name" value="WAP"/>
    <property type="match status" value="1"/>
</dbReference>
<dbReference type="InParanoid" id="A0A3P8V263"/>
<dbReference type="SUPFAM" id="SSF57256">
    <property type="entry name" value="Elafin-like"/>
    <property type="match status" value="2"/>
</dbReference>
<feature type="signal peptide" evidence="1">
    <location>
        <begin position="1"/>
        <end position="26"/>
    </location>
</feature>
<dbReference type="GeneTree" id="ENSGT00940000165527"/>
<dbReference type="AlphaFoldDB" id="A0A3P8V263"/>
<dbReference type="Pfam" id="PF00095">
    <property type="entry name" value="WAP"/>
    <property type="match status" value="2"/>
</dbReference>
<dbReference type="Ensembl" id="ENSCSET00000008744.1">
    <property type="protein sequence ID" value="ENSCSEP00000008652.1"/>
    <property type="gene ID" value="ENSCSEG00000005528.1"/>
</dbReference>
<dbReference type="OrthoDB" id="4473401at2759"/>
<name>A0A3P8V263_CYNSE</name>
<dbReference type="FunFam" id="4.10.75.10:FF:000001">
    <property type="entry name" value="Anosmin 1"/>
    <property type="match status" value="1"/>
</dbReference>